<dbReference type="OrthoDB" id="677977at2759"/>
<evidence type="ECO:0000313" key="4">
    <source>
        <dbReference type="Proteomes" id="UP000636709"/>
    </source>
</evidence>
<feature type="transmembrane region" description="Helical" evidence="2">
    <location>
        <begin position="308"/>
        <end position="332"/>
    </location>
</feature>
<keyword evidence="4" id="KW-1185">Reference proteome</keyword>
<protein>
    <submittedName>
        <fullName evidence="3">Uncharacterized protein</fullName>
    </submittedName>
</protein>
<accession>A0A835DYE5</accession>
<feature type="transmembrane region" description="Helical" evidence="2">
    <location>
        <begin position="352"/>
        <end position="377"/>
    </location>
</feature>
<evidence type="ECO:0000256" key="1">
    <source>
        <dbReference type="SAM" id="MobiDB-lite"/>
    </source>
</evidence>
<sequence length="648" mass="72079">MDDIGSCSDVVLDGIRKRVIKDVWQVNGLMLFSAIIMGIVVFISVCAPRYRHHPIIGFIFKGANTLFLPIIPIVAAYAVIDSSGTTQSIKIKNETVKATRYAALHNFLVVVWTGLVVFVGASTSVAVAGDSREGRNIEPSTDLLIKAILVSYLIISQLSRLSSDLYVHEGSFILGRNPRLIVPYMAQLDGSQEAEPVGPPRLIVQEGGPMTLEEEPLGYSYGFGTPPGAEQQKRCIWRFIRRFFPERSSIKRINTKKGSELVTLDKIWGSHGCDSFSSTPEAKDLCLSFALFKLLRCRFAKYKVYEAGFLQVFSIGFCLFVIAFVSQALNYYNLDEQITYFVYCYKKGEPNGISAVGFGYVYLVAVPVYFVLAAVLISEIKELLSHLCSNFTKVALICNYVHRTPCPKLVAFVSKHLRCKWLLDPWDDKMSQCKILVFHPWKVSVLIRRLFCMPNQKKVKVPSKVKKSIIKAVQRLESEHPGQALEHIRLPRSPISSSSTSTATGTQSACDGRADAQSACGGRGVADTILAWHIATSILDVKDPRPTDHPGCKTAAIRLSQYCAYLVCYRPELLPDDAEWCKTLQEAVREDAARATSGLHRRAAKLERVVELIEANSKHDVVREGRGSPRSWTSGARAGMRWPSSGRR</sequence>
<feature type="transmembrane region" description="Helical" evidence="2">
    <location>
        <begin position="26"/>
        <end position="50"/>
    </location>
</feature>
<keyword evidence="2" id="KW-0812">Transmembrane</keyword>
<dbReference type="PANTHER" id="PTHR31325">
    <property type="entry name" value="OS01G0798800 PROTEIN-RELATED"/>
    <property type="match status" value="1"/>
</dbReference>
<feature type="transmembrane region" description="Helical" evidence="2">
    <location>
        <begin position="101"/>
        <end position="123"/>
    </location>
</feature>
<proteinExistence type="predicted"/>
<dbReference type="EMBL" id="JACEFO010002629">
    <property type="protein sequence ID" value="KAF8653133.1"/>
    <property type="molecule type" value="Genomic_DNA"/>
</dbReference>
<dbReference type="AlphaFoldDB" id="A0A835DYE5"/>
<name>A0A835DYE5_9POAL</name>
<gene>
    <name evidence="3" type="ORF">HU200_062577</name>
</gene>
<feature type="region of interest" description="Disordered" evidence="1">
    <location>
        <begin position="623"/>
        <end position="648"/>
    </location>
</feature>
<feature type="transmembrane region" description="Helical" evidence="2">
    <location>
        <begin position="56"/>
        <end position="80"/>
    </location>
</feature>
<comment type="caution">
    <text evidence="3">The sequence shown here is derived from an EMBL/GenBank/DDBJ whole genome shotgun (WGS) entry which is preliminary data.</text>
</comment>
<evidence type="ECO:0000256" key="2">
    <source>
        <dbReference type="SAM" id="Phobius"/>
    </source>
</evidence>
<keyword evidence="2" id="KW-1133">Transmembrane helix</keyword>
<evidence type="ECO:0000313" key="3">
    <source>
        <dbReference type="EMBL" id="KAF8653133.1"/>
    </source>
</evidence>
<dbReference type="Proteomes" id="UP000636709">
    <property type="component" value="Unassembled WGS sequence"/>
</dbReference>
<keyword evidence="2" id="KW-0472">Membrane</keyword>
<organism evidence="3 4">
    <name type="scientific">Digitaria exilis</name>
    <dbReference type="NCBI Taxonomy" id="1010633"/>
    <lineage>
        <taxon>Eukaryota</taxon>
        <taxon>Viridiplantae</taxon>
        <taxon>Streptophyta</taxon>
        <taxon>Embryophyta</taxon>
        <taxon>Tracheophyta</taxon>
        <taxon>Spermatophyta</taxon>
        <taxon>Magnoliopsida</taxon>
        <taxon>Liliopsida</taxon>
        <taxon>Poales</taxon>
        <taxon>Poaceae</taxon>
        <taxon>PACMAD clade</taxon>
        <taxon>Panicoideae</taxon>
        <taxon>Panicodae</taxon>
        <taxon>Paniceae</taxon>
        <taxon>Anthephorinae</taxon>
        <taxon>Digitaria</taxon>
    </lineage>
</organism>
<reference evidence="3" key="1">
    <citation type="submission" date="2020-07" db="EMBL/GenBank/DDBJ databases">
        <title>Genome sequence and genetic diversity analysis of an under-domesticated orphan crop, white fonio (Digitaria exilis).</title>
        <authorList>
            <person name="Bennetzen J.L."/>
            <person name="Chen S."/>
            <person name="Ma X."/>
            <person name="Wang X."/>
            <person name="Yssel A.E.J."/>
            <person name="Chaluvadi S.R."/>
            <person name="Johnson M."/>
            <person name="Gangashetty P."/>
            <person name="Hamidou F."/>
            <person name="Sanogo M.D."/>
            <person name="Zwaenepoel A."/>
            <person name="Wallace J."/>
            <person name="Van De Peer Y."/>
            <person name="Van Deynze A."/>
        </authorList>
    </citation>
    <scope>NUCLEOTIDE SEQUENCE</scope>
    <source>
        <tissue evidence="3">Leaves</tissue>
    </source>
</reference>